<dbReference type="InterPro" id="IPR007111">
    <property type="entry name" value="NACHT_NTPase"/>
</dbReference>
<gene>
    <name evidence="4" type="ORF">ETD86_24655</name>
</gene>
<feature type="transmembrane region" description="Helical" evidence="2">
    <location>
        <begin position="503"/>
        <end position="521"/>
    </location>
</feature>
<feature type="transmembrane region" description="Helical" evidence="2">
    <location>
        <begin position="12"/>
        <end position="36"/>
    </location>
</feature>
<dbReference type="Pfam" id="PF05729">
    <property type="entry name" value="NACHT"/>
    <property type="match status" value="1"/>
</dbReference>
<organism evidence="4 5">
    <name type="scientific">Nonomuraea turkmeniaca</name>
    <dbReference type="NCBI Taxonomy" id="103838"/>
    <lineage>
        <taxon>Bacteria</taxon>
        <taxon>Bacillati</taxon>
        <taxon>Actinomycetota</taxon>
        <taxon>Actinomycetes</taxon>
        <taxon>Streptosporangiales</taxon>
        <taxon>Streptosporangiaceae</taxon>
        <taxon>Nonomuraea</taxon>
    </lineage>
</organism>
<keyword evidence="2" id="KW-1133">Transmembrane helix</keyword>
<evidence type="ECO:0000259" key="3">
    <source>
        <dbReference type="PROSITE" id="PS50837"/>
    </source>
</evidence>
<feature type="transmembrane region" description="Helical" evidence="2">
    <location>
        <begin position="527"/>
        <end position="553"/>
    </location>
</feature>
<feature type="transmembrane region" description="Helical" evidence="2">
    <location>
        <begin position="42"/>
        <end position="62"/>
    </location>
</feature>
<dbReference type="PROSITE" id="PS50837">
    <property type="entry name" value="NACHT"/>
    <property type="match status" value="1"/>
</dbReference>
<feature type="compositionally biased region" description="Polar residues" evidence="1">
    <location>
        <begin position="690"/>
        <end position="708"/>
    </location>
</feature>
<dbReference type="EMBL" id="VCKY01000086">
    <property type="protein sequence ID" value="TMR16668.1"/>
    <property type="molecule type" value="Genomic_DNA"/>
</dbReference>
<reference evidence="4 5" key="1">
    <citation type="submission" date="2019-05" db="EMBL/GenBank/DDBJ databases">
        <title>Draft genome sequence of Nonomuraea turkmeniaca DSM 43926.</title>
        <authorList>
            <person name="Saricaoglu S."/>
            <person name="Isik K."/>
        </authorList>
    </citation>
    <scope>NUCLEOTIDE SEQUENCE [LARGE SCALE GENOMIC DNA]</scope>
    <source>
        <strain evidence="4 5">DSM 43926</strain>
    </source>
</reference>
<feature type="transmembrane region" description="Helical" evidence="2">
    <location>
        <begin position="448"/>
        <end position="468"/>
    </location>
</feature>
<keyword evidence="2" id="KW-0812">Transmembrane</keyword>
<dbReference type="OrthoDB" id="419058at2"/>
<comment type="caution">
    <text evidence="4">The sequence shown here is derived from an EMBL/GenBank/DDBJ whole genome shotgun (WGS) entry which is preliminary data.</text>
</comment>
<feature type="region of interest" description="Disordered" evidence="1">
    <location>
        <begin position="684"/>
        <end position="708"/>
    </location>
</feature>
<keyword evidence="2" id="KW-0472">Membrane</keyword>
<evidence type="ECO:0000256" key="1">
    <source>
        <dbReference type="SAM" id="MobiDB-lite"/>
    </source>
</evidence>
<keyword evidence="5" id="KW-1185">Reference proteome</keyword>
<proteinExistence type="predicted"/>
<dbReference type="Gene3D" id="3.40.50.300">
    <property type="entry name" value="P-loop containing nucleotide triphosphate hydrolases"/>
    <property type="match status" value="1"/>
</dbReference>
<sequence>MTPLRHDRAVRGNWRMVVAVLTVVCAGVLVLTVLLVKGLDTANQLAGVLGLSALGVAVVGWARRARPHPPAPAQVDAAAALLRGVVHTRWRAEATSRSLLDPSPLRVRWRATAREVSDHPEVIGGKISGTSDAIGRFARDFMRLPRKRLVIIGAPGSGKSTLALLLTLQLATEAAADRPVPVLLSLASWDPDRERLSDWIARRITTDYPSISGAPDFGPGMARLLLDTGRLLPVLDGLDEIPGDRGGSALAQINRSIPADEPVVLVCRAVEYEAAVDAGDVLTGAYVIEAQPVQAPDALAYLRKVVPPGPQSRRWAPVFNALERGTHPTLARALSSPLTISLARAVYRTQGDPADLLDIADAEALENHLIASLVPSALSETSYDIAKALRWLGFLADHLDALATHDFAWWRLNRSQRAQTLVAHGLVAVLVLVTATIGLVVVARTAMVVAGLSTGVAVAFLLSLHTVLSRSRSESALVQPSLRLRGRLGALGRHLANGLWRGLLAGLIGGGLSVLLVRLTAGADVGAVRILVGGTAGGLVAGVGRAVLSWSLVPLSRAGDTGPAETLRAARNRTLVIGVGLGAALGLACGAVIGVYLSMMGVAGSGVLGAALGVGYGIVLAASALLTGPWFPYALTRSLLAVRGRLPWRLIAFLDDLYDLGVLRRIGPVYQFRHARVQGFLGSAGHGRTRSSPSSLSAGTRTVTGSQL</sequence>
<name>A0A5S4FYR2_9ACTN</name>
<protein>
    <submittedName>
        <fullName evidence="4">NACHT domain-containing protein</fullName>
    </submittedName>
</protein>
<evidence type="ECO:0000256" key="2">
    <source>
        <dbReference type="SAM" id="Phobius"/>
    </source>
</evidence>
<feature type="transmembrane region" description="Helical" evidence="2">
    <location>
        <begin position="421"/>
        <end position="442"/>
    </location>
</feature>
<evidence type="ECO:0000313" key="5">
    <source>
        <dbReference type="Proteomes" id="UP000309128"/>
    </source>
</evidence>
<dbReference type="Proteomes" id="UP000309128">
    <property type="component" value="Unassembled WGS sequence"/>
</dbReference>
<feature type="transmembrane region" description="Helical" evidence="2">
    <location>
        <begin position="574"/>
        <end position="597"/>
    </location>
</feature>
<dbReference type="SUPFAM" id="SSF52540">
    <property type="entry name" value="P-loop containing nucleoside triphosphate hydrolases"/>
    <property type="match status" value="1"/>
</dbReference>
<evidence type="ECO:0000313" key="4">
    <source>
        <dbReference type="EMBL" id="TMR16668.1"/>
    </source>
</evidence>
<feature type="domain" description="NACHT" evidence="3">
    <location>
        <begin position="147"/>
        <end position="241"/>
    </location>
</feature>
<feature type="transmembrane region" description="Helical" evidence="2">
    <location>
        <begin position="609"/>
        <end position="635"/>
    </location>
</feature>
<dbReference type="AlphaFoldDB" id="A0A5S4FYR2"/>
<accession>A0A5S4FYR2</accession>
<dbReference type="InterPro" id="IPR027417">
    <property type="entry name" value="P-loop_NTPase"/>
</dbReference>